<name>A0A9D3UZF5_9ROSI</name>
<dbReference type="OrthoDB" id="1000008at2759"/>
<evidence type="ECO:0000313" key="1">
    <source>
        <dbReference type="EMBL" id="KAH1064129.1"/>
    </source>
</evidence>
<proteinExistence type="predicted"/>
<keyword evidence="2" id="KW-1185">Reference proteome</keyword>
<organism evidence="1 2">
    <name type="scientific">Gossypium stocksii</name>
    <dbReference type="NCBI Taxonomy" id="47602"/>
    <lineage>
        <taxon>Eukaryota</taxon>
        <taxon>Viridiplantae</taxon>
        <taxon>Streptophyta</taxon>
        <taxon>Embryophyta</taxon>
        <taxon>Tracheophyta</taxon>
        <taxon>Spermatophyta</taxon>
        <taxon>Magnoliopsida</taxon>
        <taxon>eudicotyledons</taxon>
        <taxon>Gunneridae</taxon>
        <taxon>Pentapetalae</taxon>
        <taxon>rosids</taxon>
        <taxon>malvids</taxon>
        <taxon>Malvales</taxon>
        <taxon>Malvaceae</taxon>
        <taxon>Malvoideae</taxon>
        <taxon>Gossypium</taxon>
    </lineage>
</organism>
<dbReference type="Proteomes" id="UP000828251">
    <property type="component" value="Unassembled WGS sequence"/>
</dbReference>
<evidence type="ECO:0000313" key="2">
    <source>
        <dbReference type="Proteomes" id="UP000828251"/>
    </source>
</evidence>
<sequence length="117" mass="13200">MIFCAILAGCAWAFQWDCFLQNVDFFTSTGLPYGSWLKDSPIKRFIRNAMEDYCDRVSNLSQIFSRSLLGPSPSFFSDRIPSTTSSAPFGVTNSTCVHSDSVQPHIAKSNSFWKRRV</sequence>
<protein>
    <submittedName>
        <fullName evidence="1">Uncharacterized protein</fullName>
    </submittedName>
</protein>
<gene>
    <name evidence="1" type="ORF">J1N35_029116</name>
</gene>
<dbReference type="AlphaFoldDB" id="A0A9D3UZF5"/>
<reference evidence="1 2" key="1">
    <citation type="journal article" date="2021" name="Plant Biotechnol. J.">
        <title>Multi-omics assisted identification of the key and species-specific regulatory components of drought-tolerant mechanisms in Gossypium stocksii.</title>
        <authorList>
            <person name="Yu D."/>
            <person name="Ke L."/>
            <person name="Zhang D."/>
            <person name="Wu Y."/>
            <person name="Sun Y."/>
            <person name="Mei J."/>
            <person name="Sun J."/>
            <person name="Sun Y."/>
        </authorList>
    </citation>
    <scope>NUCLEOTIDE SEQUENCE [LARGE SCALE GENOMIC DNA]</scope>
    <source>
        <strain evidence="2">cv. E1</strain>
        <tissue evidence="1">Leaf</tissue>
    </source>
</reference>
<comment type="caution">
    <text evidence="1">The sequence shown here is derived from an EMBL/GenBank/DDBJ whole genome shotgun (WGS) entry which is preliminary data.</text>
</comment>
<dbReference type="EMBL" id="JAIQCV010000009">
    <property type="protein sequence ID" value="KAH1064129.1"/>
    <property type="molecule type" value="Genomic_DNA"/>
</dbReference>
<accession>A0A9D3UZF5</accession>
<feature type="non-terminal residue" evidence="1">
    <location>
        <position position="117"/>
    </location>
</feature>